<proteinExistence type="predicted"/>
<accession>A0ABU6SBN2</accession>
<organism evidence="1 2">
    <name type="scientific">Stylosanthes scabra</name>
    <dbReference type="NCBI Taxonomy" id="79078"/>
    <lineage>
        <taxon>Eukaryota</taxon>
        <taxon>Viridiplantae</taxon>
        <taxon>Streptophyta</taxon>
        <taxon>Embryophyta</taxon>
        <taxon>Tracheophyta</taxon>
        <taxon>Spermatophyta</taxon>
        <taxon>Magnoliopsida</taxon>
        <taxon>eudicotyledons</taxon>
        <taxon>Gunneridae</taxon>
        <taxon>Pentapetalae</taxon>
        <taxon>rosids</taxon>
        <taxon>fabids</taxon>
        <taxon>Fabales</taxon>
        <taxon>Fabaceae</taxon>
        <taxon>Papilionoideae</taxon>
        <taxon>50 kb inversion clade</taxon>
        <taxon>dalbergioids sensu lato</taxon>
        <taxon>Dalbergieae</taxon>
        <taxon>Pterocarpus clade</taxon>
        <taxon>Stylosanthes</taxon>
    </lineage>
</organism>
<reference evidence="1 2" key="1">
    <citation type="journal article" date="2023" name="Plants (Basel)">
        <title>Bridging the Gap: Combining Genomics and Transcriptomics Approaches to Understand Stylosanthes scabra, an Orphan Legume from the Brazilian Caatinga.</title>
        <authorList>
            <person name="Ferreira-Neto J.R.C."/>
            <person name="da Silva M.D."/>
            <person name="Binneck E."/>
            <person name="de Melo N.F."/>
            <person name="da Silva R.H."/>
            <person name="de Melo A.L.T.M."/>
            <person name="Pandolfi V."/>
            <person name="Bustamante F.O."/>
            <person name="Brasileiro-Vidal A.C."/>
            <person name="Benko-Iseppon A.M."/>
        </authorList>
    </citation>
    <scope>NUCLEOTIDE SEQUENCE [LARGE SCALE GENOMIC DNA]</scope>
    <source>
        <tissue evidence="1">Leaves</tissue>
    </source>
</reference>
<evidence type="ECO:0000313" key="1">
    <source>
        <dbReference type="EMBL" id="MED6133193.1"/>
    </source>
</evidence>
<keyword evidence="2" id="KW-1185">Reference proteome</keyword>
<protein>
    <submittedName>
        <fullName evidence="1">Uncharacterized protein</fullName>
    </submittedName>
</protein>
<evidence type="ECO:0000313" key="2">
    <source>
        <dbReference type="Proteomes" id="UP001341840"/>
    </source>
</evidence>
<dbReference type="Proteomes" id="UP001341840">
    <property type="component" value="Unassembled WGS sequence"/>
</dbReference>
<comment type="caution">
    <text evidence="1">The sequence shown here is derived from an EMBL/GenBank/DDBJ whole genome shotgun (WGS) entry which is preliminary data.</text>
</comment>
<gene>
    <name evidence="1" type="ORF">PIB30_026262</name>
</gene>
<name>A0ABU6SBN2_9FABA</name>
<dbReference type="EMBL" id="JASCZI010060513">
    <property type="protein sequence ID" value="MED6133193.1"/>
    <property type="molecule type" value="Genomic_DNA"/>
</dbReference>
<sequence length="103" mass="11758">MLLLGCPCPYPIQAKACHCRRLEQNMHHCTLPLLQAKRRSSSSPVTSETLCRRCLCPVAIRHVRTRQCRCCHLSSLTQRDGQRLSREIATAKMPVVPIVHSRR</sequence>